<evidence type="ECO:0000259" key="12">
    <source>
        <dbReference type="PROSITE" id="PS51352"/>
    </source>
</evidence>
<feature type="binding site" evidence="9">
    <location>
        <position position="106"/>
    </location>
    <ligand>
        <name>Cu cation</name>
        <dbReference type="ChEBI" id="CHEBI:23378"/>
    </ligand>
</feature>
<dbReference type="GeneID" id="3501900"/>
<keyword evidence="7 11" id="KW-0472">Membrane</keyword>
<accession>Q4N5P8</accession>
<gene>
    <name evidence="13" type="ordered locus">TP02_0242</name>
</gene>
<keyword evidence="10" id="KW-1015">Disulfide bond</keyword>
<feature type="binding site" evidence="9">
    <location>
        <position position="196"/>
    </location>
    <ligand>
        <name>Cu cation</name>
        <dbReference type="ChEBI" id="CHEBI:23378"/>
    </ligand>
</feature>
<feature type="transmembrane region" description="Helical" evidence="11">
    <location>
        <begin position="34"/>
        <end position="52"/>
    </location>
</feature>
<dbReference type="PIRSF" id="PIRSF037736">
    <property type="entry name" value="SCO1"/>
    <property type="match status" value="1"/>
</dbReference>
<dbReference type="InterPro" id="IPR013766">
    <property type="entry name" value="Thioredoxin_domain"/>
</dbReference>
<feature type="disulfide bond" description="Redox-active" evidence="10">
    <location>
        <begin position="106"/>
        <end position="110"/>
    </location>
</feature>
<reference evidence="13 14" key="1">
    <citation type="journal article" date="2005" name="Science">
        <title>Genome sequence of Theileria parva, a bovine pathogen that transforms lymphocytes.</title>
        <authorList>
            <person name="Gardner M.J."/>
            <person name="Bishop R."/>
            <person name="Shah T."/>
            <person name="de Villiers E.P."/>
            <person name="Carlton J.M."/>
            <person name="Hall N."/>
            <person name="Ren Q."/>
            <person name="Paulsen I.T."/>
            <person name="Pain A."/>
            <person name="Berriman M."/>
            <person name="Wilson R.J.M."/>
            <person name="Sato S."/>
            <person name="Ralph S.A."/>
            <person name="Mann D.J."/>
            <person name="Xiong Z."/>
            <person name="Shallom S.J."/>
            <person name="Weidman J."/>
            <person name="Jiang L."/>
            <person name="Lynn J."/>
            <person name="Weaver B."/>
            <person name="Shoaibi A."/>
            <person name="Domingo A.R."/>
            <person name="Wasawo D."/>
            <person name="Crabtree J."/>
            <person name="Wortman J.R."/>
            <person name="Haas B."/>
            <person name="Angiuoli S.V."/>
            <person name="Creasy T.H."/>
            <person name="Lu C."/>
            <person name="Suh B."/>
            <person name="Silva J.C."/>
            <person name="Utterback T.R."/>
            <person name="Feldblyum T.V."/>
            <person name="Pertea M."/>
            <person name="Allen J."/>
            <person name="Nierman W.C."/>
            <person name="Taracha E.L.N."/>
            <person name="Salzberg S.L."/>
            <person name="White O.R."/>
            <person name="Fitzhugh H.A."/>
            <person name="Morzaria S."/>
            <person name="Venter J.C."/>
            <person name="Fraser C.M."/>
            <person name="Nene V."/>
        </authorList>
    </citation>
    <scope>NUCLEOTIDE SEQUENCE [LARGE SCALE GENOMIC DNA]</scope>
    <source>
        <strain evidence="13 14">Muguga</strain>
    </source>
</reference>
<keyword evidence="11" id="KW-0812">Transmembrane</keyword>
<dbReference type="VEuPathDB" id="PiroplasmaDB:TpMuguga_02g00242"/>
<dbReference type="FunFam" id="3.40.30.10:FF:000013">
    <property type="entry name" value="Blast:Protein SCO1 homolog, mitochondrial"/>
    <property type="match status" value="1"/>
</dbReference>
<comment type="similarity">
    <text evidence="2 8">Belongs to the SCO1/2 family.</text>
</comment>
<dbReference type="GO" id="GO:0006878">
    <property type="term" value="P:intracellular copper ion homeostasis"/>
    <property type="evidence" value="ECO:0007669"/>
    <property type="project" value="UniProtKB-UniRule"/>
</dbReference>
<dbReference type="GO" id="GO:0005507">
    <property type="term" value="F:copper ion binding"/>
    <property type="evidence" value="ECO:0007669"/>
    <property type="project" value="InterPro"/>
</dbReference>
<dbReference type="SUPFAM" id="SSF52833">
    <property type="entry name" value="Thioredoxin-like"/>
    <property type="match status" value="1"/>
</dbReference>
<dbReference type="CDD" id="cd02968">
    <property type="entry name" value="SCO"/>
    <property type="match status" value="1"/>
</dbReference>
<dbReference type="Proteomes" id="UP000001949">
    <property type="component" value="Unassembled WGS sequence"/>
</dbReference>
<dbReference type="Gene3D" id="3.40.30.10">
    <property type="entry name" value="Glutaredoxin"/>
    <property type="match status" value="1"/>
</dbReference>
<keyword evidence="14" id="KW-1185">Reference proteome</keyword>
<dbReference type="PANTHER" id="PTHR12151:SF5">
    <property type="entry name" value="AT19154P"/>
    <property type="match status" value="1"/>
</dbReference>
<sequence>MFNSIKTKIKFVPRGTRAFSTRQNPGIKITFKGALINIAVCGAVGAGVYYAFNKKRSQQLAIVTEERYGTPQLGGTFKLIDQDGVERSSEEFKGKYVLIYFGFCNCPDICPEEMDKQTQVVKTLDKEFGPLVQPIFVSVDPKRDVPKVLKKYIKDYHPRLVALTGTPEMIKEVTRKFRVYYNEGIKATDQDYLIDHSIIHYLMDKDGKFLEFYGKNTNAQEMAKAISNIIKK</sequence>
<proteinExistence type="inferred from homology"/>
<dbReference type="eggNOG" id="KOG2792">
    <property type="taxonomic scope" value="Eukaryota"/>
</dbReference>
<evidence type="ECO:0000256" key="7">
    <source>
        <dbReference type="ARBA" id="ARBA00023136"/>
    </source>
</evidence>
<evidence type="ECO:0000256" key="3">
    <source>
        <dbReference type="ARBA" id="ARBA00022723"/>
    </source>
</evidence>
<evidence type="ECO:0000256" key="1">
    <source>
        <dbReference type="ARBA" id="ARBA00004273"/>
    </source>
</evidence>
<dbReference type="InterPro" id="IPR036249">
    <property type="entry name" value="Thioredoxin-like_sf"/>
</dbReference>
<evidence type="ECO:0000256" key="10">
    <source>
        <dbReference type="PIRSR" id="PIRSR603782-2"/>
    </source>
</evidence>
<dbReference type="PROSITE" id="PS51352">
    <property type="entry name" value="THIOREDOXIN_2"/>
    <property type="match status" value="1"/>
</dbReference>
<comment type="caution">
    <text evidence="13">The sequence shown here is derived from an EMBL/GenBank/DDBJ whole genome shotgun (WGS) entry which is preliminary data.</text>
</comment>
<keyword evidence="5 9" id="KW-0186">Copper</keyword>
<dbReference type="FunCoup" id="Q4N5P8">
    <property type="interactions" value="166"/>
</dbReference>
<organism evidence="13 14">
    <name type="scientific">Theileria parva</name>
    <name type="common">East coast fever infection agent</name>
    <dbReference type="NCBI Taxonomy" id="5875"/>
    <lineage>
        <taxon>Eukaryota</taxon>
        <taxon>Sar</taxon>
        <taxon>Alveolata</taxon>
        <taxon>Apicomplexa</taxon>
        <taxon>Aconoidasida</taxon>
        <taxon>Piroplasmida</taxon>
        <taxon>Theileriidae</taxon>
        <taxon>Theileria</taxon>
    </lineage>
</organism>
<evidence type="ECO:0000313" key="13">
    <source>
        <dbReference type="EMBL" id="EAN32525.1"/>
    </source>
</evidence>
<evidence type="ECO:0000256" key="11">
    <source>
        <dbReference type="SAM" id="Phobius"/>
    </source>
</evidence>
<evidence type="ECO:0000256" key="8">
    <source>
        <dbReference type="PIRNR" id="PIRNR037736"/>
    </source>
</evidence>
<evidence type="ECO:0000256" key="9">
    <source>
        <dbReference type="PIRSR" id="PIRSR037736-1"/>
    </source>
</evidence>
<evidence type="ECO:0000313" key="14">
    <source>
        <dbReference type="Proteomes" id="UP000001949"/>
    </source>
</evidence>
<dbReference type="EMBL" id="AAGK01000002">
    <property type="protein sequence ID" value="EAN32525.1"/>
    <property type="molecule type" value="Genomic_DNA"/>
</dbReference>
<dbReference type="GO" id="GO:0005743">
    <property type="term" value="C:mitochondrial inner membrane"/>
    <property type="evidence" value="ECO:0007669"/>
    <property type="project" value="UniProtKB-SubCell"/>
</dbReference>
<evidence type="ECO:0000256" key="5">
    <source>
        <dbReference type="ARBA" id="ARBA00023008"/>
    </source>
</evidence>
<dbReference type="InterPro" id="IPR017276">
    <property type="entry name" value="Synth_of_cyt-c-oxidase_Sco1/2"/>
</dbReference>
<feature type="binding site" evidence="9">
    <location>
        <position position="110"/>
    </location>
    <ligand>
        <name>Cu cation</name>
        <dbReference type="ChEBI" id="CHEBI:23378"/>
    </ligand>
</feature>
<dbReference type="GO" id="GO:0033617">
    <property type="term" value="P:mitochondrial respiratory chain complex IV assembly"/>
    <property type="evidence" value="ECO:0007669"/>
    <property type="project" value="TreeGrafter"/>
</dbReference>
<keyword evidence="4 8" id="KW-0999">Mitochondrion inner membrane</keyword>
<keyword evidence="3 9" id="KW-0479">Metal-binding</keyword>
<evidence type="ECO:0000256" key="2">
    <source>
        <dbReference type="ARBA" id="ARBA00010996"/>
    </source>
</evidence>
<feature type="domain" description="Thioredoxin" evidence="12">
    <location>
        <begin position="68"/>
        <end position="231"/>
    </location>
</feature>
<dbReference type="InParanoid" id="Q4N5P8"/>
<dbReference type="InterPro" id="IPR003782">
    <property type="entry name" value="SCO1/SenC"/>
</dbReference>
<dbReference type="PANTHER" id="PTHR12151">
    <property type="entry name" value="ELECTRON TRANSPORT PROTIN SCO1/SENC FAMILY MEMBER"/>
    <property type="match status" value="1"/>
</dbReference>
<evidence type="ECO:0000256" key="4">
    <source>
        <dbReference type="ARBA" id="ARBA00022792"/>
    </source>
</evidence>
<keyword evidence="6 8" id="KW-0496">Mitochondrion</keyword>
<dbReference type="Pfam" id="PF02630">
    <property type="entry name" value="SCO1-SenC"/>
    <property type="match status" value="1"/>
</dbReference>
<dbReference type="AlphaFoldDB" id="Q4N5P8"/>
<comment type="subcellular location">
    <subcellularLocation>
        <location evidence="1 8">Mitochondrion inner membrane</location>
    </subcellularLocation>
</comment>
<dbReference type="STRING" id="5875.Q4N5P8"/>
<keyword evidence="11" id="KW-1133">Transmembrane helix</keyword>
<name>Q4N5P8_THEPA</name>
<dbReference type="GO" id="GO:0016531">
    <property type="term" value="F:copper chaperone activity"/>
    <property type="evidence" value="ECO:0007669"/>
    <property type="project" value="InterPro"/>
</dbReference>
<evidence type="ECO:0000256" key="6">
    <source>
        <dbReference type="ARBA" id="ARBA00023128"/>
    </source>
</evidence>
<protein>
    <submittedName>
        <fullName evidence="13">SCO1-like, putative</fullName>
    </submittedName>
</protein>
<dbReference type="KEGG" id="tpv:TP02_0242"/>
<dbReference type="OMA" id="GMMYAIA"/>